<keyword evidence="2" id="KW-1133">Transmembrane helix</keyword>
<evidence type="ECO:0000256" key="2">
    <source>
        <dbReference type="SAM" id="Phobius"/>
    </source>
</evidence>
<evidence type="ECO:0000313" key="4">
    <source>
        <dbReference type="EMBL" id="OZM58409.1"/>
    </source>
</evidence>
<comment type="similarity">
    <text evidence="1">Belongs to the barstar family.</text>
</comment>
<dbReference type="AlphaFoldDB" id="A0A263BXF5"/>
<feature type="domain" description="Barstar (barnase inhibitor)" evidence="3">
    <location>
        <begin position="2"/>
        <end position="85"/>
    </location>
</feature>
<organism evidence="4 5">
    <name type="scientific">Lottiidibacillus patelloidae</name>
    <dbReference type="NCBI Taxonomy" id="2670334"/>
    <lineage>
        <taxon>Bacteria</taxon>
        <taxon>Bacillati</taxon>
        <taxon>Bacillota</taxon>
        <taxon>Bacilli</taxon>
        <taxon>Bacillales</taxon>
        <taxon>Bacillaceae</taxon>
        <taxon>Lottiidibacillus</taxon>
    </lineage>
</organism>
<dbReference type="RefSeq" id="WP_094921261.1">
    <property type="nucleotide sequence ID" value="NZ_NPIA01000001.1"/>
</dbReference>
<keyword evidence="5" id="KW-1185">Reference proteome</keyword>
<reference evidence="4 5" key="2">
    <citation type="submission" date="2017-09" db="EMBL/GenBank/DDBJ databases">
        <title>Bacillus patelloidae sp. nov., isolated from the intestinal tract of a marine limpet.</title>
        <authorList>
            <person name="Liu R."/>
            <person name="Dong C."/>
            <person name="Shao Z."/>
        </authorList>
    </citation>
    <scope>NUCLEOTIDE SEQUENCE [LARGE SCALE GENOMIC DNA]</scope>
    <source>
        <strain evidence="4 5">SA5d-4</strain>
    </source>
</reference>
<keyword evidence="2" id="KW-0472">Membrane</keyword>
<dbReference type="InterPro" id="IPR000468">
    <property type="entry name" value="Barstar"/>
</dbReference>
<dbReference type="InterPro" id="IPR035905">
    <property type="entry name" value="Barstar-like_sf"/>
</dbReference>
<sequence>MNKVIINGEEFLNIEEFHKYIKVKMELPDYYGENLNALWDCITGFIDLPLLLVWVNFEKSKVYIGKYAEEVLQVFKEAQNELEDDFIVEVK</sequence>
<dbReference type="EMBL" id="NPIA01000001">
    <property type="protein sequence ID" value="OZM58409.1"/>
    <property type="molecule type" value="Genomic_DNA"/>
</dbReference>
<dbReference type="SUPFAM" id="SSF52038">
    <property type="entry name" value="Barstar-related"/>
    <property type="match status" value="1"/>
</dbReference>
<dbReference type="Pfam" id="PF01337">
    <property type="entry name" value="Barstar"/>
    <property type="match status" value="1"/>
</dbReference>
<keyword evidence="2" id="KW-0812">Transmembrane</keyword>
<reference evidence="5" key="1">
    <citation type="submission" date="2017-08" db="EMBL/GenBank/DDBJ databases">
        <authorList>
            <person name="Huang Z."/>
        </authorList>
    </citation>
    <scope>NUCLEOTIDE SEQUENCE [LARGE SCALE GENOMIC DNA]</scope>
    <source>
        <strain evidence="5">SA5d-4</strain>
    </source>
</reference>
<dbReference type="Gene3D" id="3.30.370.10">
    <property type="entry name" value="Barstar-like"/>
    <property type="match status" value="1"/>
</dbReference>
<evidence type="ECO:0000259" key="3">
    <source>
        <dbReference type="Pfam" id="PF01337"/>
    </source>
</evidence>
<proteinExistence type="inferred from homology"/>
<name>A0A263BXF5_9BACI</name>
<evidence type="ECO:0000313" key="5">
    <source>
        <dbReference type="Proteomes" id="UP000217083"/>
    </source>
</evidence>
<dbReference type="Proteomes" id="UP000217083">
    <property type="component" value="Unassembled WGS sequence"/>
</dbReference>
<feature type="transmembrane region" description="Helical" evidence="2">
    <location>
        <begin position="37"/>
        <end position="57"/>
    </location>
</feature>
<evidence type="ECO:0000256" key="1">
    <source>
        <dbReference type="ARBA" id="ARBA00006845"/>
    </source>
</evidence>
<comment type="caution">
    <text evidence="4">The sequence shown here is derived from an EMBL/GenBank/DDBJ whole genome shotgun (WGS) entry which is preliminary data.</text>
</comment>
<accession>A0A263BXF5</accession>
<dbReference type="CDD" id="cd05142">
    <property type="entry name" value="Barstar"/>
    <property type="match status" value="1"/>
</dbReference>
<gene>
    <name evidence="4" type="ORF">CIB95_02235</name>
</gene>
<protein>
    <submittedName>
        <fullName evidence="4">Barnase inhibitor</fullName>
    </submittedName>
</protein>